<keyword evidence="2" id="KW-1194">Viral DNA replication</keyword>
<dbReference type="Gene3D" id="3.30.70.370">
    <property type="match status" value="1"/>
</dbReference>
<dbReference type="InterPro" id="IPR043502">
    <property type="entry name" value="DNA/RNA_pol_sf"/>
</dbReference>
<organism evidence="4">
    <name type="scientific">Myoviridae sp. ctiu99</name>
    <dbReference type="NCBI Taxonomy" id="2825158"/>
    <lineage>
        <taxon>Viruses</taxon>
        <taxon>Duplodnaviria</taxon>
        <taxon>Heunggongvirae</taxon>
        <taxon>Uroviricota</taxon>
        <taxon>Caudoviricetes</taxon>
    </lineage>
</organism>
<dbReference type="PANTHER" id="PTHR10133">
    <property type="entry name" value="DNA POLYMERASE I"/>
    <property type="match status" value="1"/>
</dbReference>
<dbReference type="GO" id="GO:0003887">
    <property type="term" value="F:DNA-directed DNA polymerase activity"/>
    <property type="evidence" value="ECO:0007669"/>
    <property type="project" value="InterPro"/>
</dbReference>
<dbReference type="GO" id="GO:0003677">
    <property type="term" value="F:DNA binding"/>
    <property type="evidence" value="ECO:0007669"/>
    <property type="project" value="InterPro"/>
</dbReference>
<proteinExistence type="predicted"/>
<dbReference type="GO" id="GO:0006261">
    <property type="term" value="P:DNA-templated DNA replication"/>
    <property type="evidence" value="ECO:0007669"/>
    <property type="project" value="InterPro"/>
</dbReference>
<dbReference type="Gene3D" id="1.10.150.20">
    <property type="entry name" value="5' to 3' exonuclease, C-terminal subdomain"/>
    <property type="match status" value="1"/>
</dbReference>
<dbReference type="InterPro" id="IPR012337">
    <property type="entry name" value="RNaseH-like_sf"/>
</dbReference>
<accession>A0A8S5NUY7</accession>
<dbReference type="SUPFAM" id="SSF53098">
    <property type="entry name" value="Ribonuclease H-like"/>
    <property type="match status" value="1"/>
</dbReference>
<feature type="domain" description="DNA-directed DNA polymerase family A palm" evidence="3">
    <location>
        <begin position="367"/>
        <end position="614"/>
    </location>
</feature>
<sequence length="649" mass="72962">MTTLAIDLETYSDNPIQYGVHRYVDTPAFEILLLGYAFDDEPVKVVDLTKEGVPARVRQALFDSSITKTAFNANFEITCLRTLYPDMPDTSWECSSVLALYNSLPTGLANVAKILKLGDDQQKDTRGKALIRYFSLPCKPTKANGGRTRNMPSDAPDKWAEYIEYNRQDVVVERAIRRRLLVMKPPEAEHRLWLLDRKINDAGCAVDQTLVRHAIQMHDAYRERLLTEAAALTGLDNPNSVPQLLNWVESRLGREVEGLAKKKVEELLAGDIPADVRRMLRIRQLLGKTSIKKYNAMDHSVAHDGRIHDLFQFYGASRTGRWAGRNVQLQNLPRNSLADLDTARRVVQDGDLDTLELLYDNVPDTLSQLIRTALVPSPGKRFIVADFSAIEARVIAWLAGEQWRMDVFANGGDIYCASASAMFHVPVEKHGVNGHLRQKGKVAELALGYGGGPPALIQMGALAQGLTEDELPDIVKKWRKASPSIVRFWYDVDNAAKQVIRTGRPQRLKQCNVRLQRAHGALLIELPSGRRLVYIHPRIGTNRFGRDSITYMGTEQNSRKWTRLETYGGKLVENIVQAVARDCLAYAMAKLDEAGYKIVMHVHDEVILEMPKGVGSLEDAVRIMTQNADWNQGLILNADGFESDYYKKD</sequence>
<dbReference type="PANTHER" id="PTHR10133:SF27">
    <property type="entry name" value="DNA POLYMERASE NU"/>
    <property type="match status" value="1"/>
</dbReference>
<dbReference type="InterPro" id="IPR001098">
    <property type="entry name" value="DNA-dir_DNA_pol_A_palm_dom"/>
</dbReference>
<reference evidence="4" key="1">
    <citation type="journal article" date="2021" name="Proc. Natl. Acad. Sci. U.S.A.">
        <title>A Catalog of Tens of Thousands of Viruses from Human Metagenomes Reveals Hidden Associations with Chronic Diseases.</title>
        <authorList>
            <person name="Tisza M.J."/>
            <person name="Buck C.B."/>
        </authorList>
    </citation>
    <scope>NUCLEOTIDE SEQUENCE</scope>
    <source>
        <strain evidence="4">Ctiu99</strain>
    </source>
</reference>
<evidence type="ECO:0000259" key="3">
    <source>
        <dbReference type="SMART" id="SM00482"/>
    </source>
</evidence>
<dbReference type="InterPro" id="IPR002298">
    <property type="entry name" value="DNA_polymerase_A"/>
</dbReference>
<evidence type="ECO:0000313" key="4">
    <source>
        <dbReference type="EMBL" id="DAD98231.1"/>
    </source>
</evidence>
<dbReference type="GO" id="GO:0006302">
    <property type="term" value="P:double-strand break repair"/>
    <property type="evidence" value="ECO:0007669"/>
    <property type="project" value="TreeGrafter"/>
</dbReference>
<dbReference type="SUPFAM" id="SSF56672">
    <property type="entry name" value="DNA/RNA polymerases"/>
    <property type="match status" value="1"/>
</dbReference>
<name>A0A8S5NUY7_9CAUD</name>
<keyword evidence="1" id="KW-0235">DNA replication</keyword>
<dbReference type="EMBL" id="BK015257">
    <property type="protein sequence ID" value="DAD98231.1"/>
    <property type="molecule type" value="Genomic_DNA"/>
</dbReference>
<dbReference type="GO" id="GO:0039693">
    <property type="term" value="P:viral DNA genome replication"/>
    <property type="evidence" value="ECO:0007669"/>
    <property type="project" value="UniProtKB-KW"/>
</dbReference>
<dbReference type="Pfam" id="PF00476">
    <property type="entry name" value="DNA_pol_A"/>
    <property type="match status" value="1"/>
</dbReference>
<evidence type="ECO:0000256" key="1">
    <source>
        <dbReference type="ARBA" id="ARBA00022705"/>
    </source>
</evidence>
<evidence type="ECO:0000256" key="2">
    <source>
        <dbReference type="ARBA" id="ARBA00023109"/>
    </source>
</evidence>
<dbReference type="SMART" id="SM00482">
    <property type="entry name" value="POLAc"/>
    <property type="match status" value="1"/>
</dbReference>
<dbReference type="CDD" id="cd08642">
    <property type="entry name" value="DNA_pol_A_pol_I_A"/>
    <property type="match status" value="1"/>
</dbReference>
<protein>
    <submittedName>
        <fullName evidence="4">DNA polymerase I</fullName>
    </submittedName>
</protein>